<keyword evidence="2" id="KW-1185">Reference proteome</keyword>
<name>A0ABZ2YJU4_9BACT</name>
<organism evidence="1 2">
    <name type="scientific">Chitinophaga pollutisoli</name>
    <dbReference type="NCBI Taxonomy" id="3133966"/>
    <lineage>
        <taxon>Bacteria</taxon>
        <taxon>Pseudomonadati</taxon>
        <taxon>Bacteroidota</taxon>
        <taxon>Chitinophagia</taxon>
        <taxon>Chitinophagales</taxon>
        <taxon>Chitinophagaceae</taxon>
        <taxon>Chitinophaga</taxon>
    </lineage>
</organism>
<gene>
    <name evidence="1" type="ORF">WJU16_18675</name>
</gene>
<sequence length="54" mass="6223">MKSKEDNNATEKMVRVPEKGLLSLVSSKLKDRVLFPQKLEDAKEYLKKVTFSKP</sequence>
<reference evidence="2" key="1">
    <citation type="submission" date="2024-03" db="EMBL/GenBank/DDBJ databases">
        <title>Chitinophaga horti sp. nov., isolated from garden soil.</title>
        <authorList>
            <person name="Lee D.S."/>
            <person name="Han D.M."/>
            <person name="Baek J.H."/>
            <person name="Choi D.G."/>
            <person name="Jeon J.H."/>
            <person name="Jeon C.O."/>
        </authorList>
    </citation>
    <scope>NUCLEOTIDE SEQUENCE [LARGE SCALE GENOMIC DNA]</scope>
    <source>
        <strain evidence="2">GPA1</strain>
    </source>
</reference>
<evidence type="ECO:0000313" key="1">
    <source>
        <dbReference type="EMBL" id="WZN40006.1"/>
    </source>
</evidence>
<dbReference type="Proteomes" id="UP001485459">
    <property type="component" value="Chromosome"/>
</dbReference>
<accession>A0ABZ2YJU4</accession>
<evidence type="ECO:0000313" key="2">
    <source>
        <dbReference type="Proteomes" id="UP001485459"/>
    </source>
</evidence>
<dbReference type="EMBL" id="CP149822">
    <property type="protein sequence ID" value="WZN40006.1"/>
    <property type="molecule type" value="Genomic_DNA"/>
</dbReference>
<protein>
    <submittedName>
        <fullName evidence="1">Uncharacterized protein</fullName>
    </submittedName>
</protein>
<dbReference type="RefSeq" id="WP_341834949.1">
    <property type="nucleotide sequence ID" value="NZ_CP149822.1"/>
</dbReference>
<proteinExistence type="predicted"/>